<dbReference type="Gene3D" id="2.60.40.10">
    <property type="entry name" value="Immunoglobulins"/>
    <property type="match status" value="1"/>
</dbReference>
<reference evidence="2" key="1">
    <citation type="journal article" date="2015" name="Genome Announc.">
        <title>Draft Genome Sequence of an Anaerobic Ammonium-Oxidizing Bacterium, "Candidatus Brocadia sinica".</title>
        <authorList>
            <person name="Oshiki M."/>
            <person name="Shinyako-Hata K."/>
            <person name="Satoh H."/>
            <person name="Okabe S."/>
        </authorList>
    </citation>
    <scope>NUCLEOTIDE SEQUENCE [LARGE SCALE GENOMIC DNA]</scope>
    <source>
        <strain evidence="2">JPN1</strain>
    </source>
</reference>
<proteinExistence type="predicted"/>
<dbReference type="RefSeq" id="WP_052562364.1">
    <property type="nucleotide sequence ID" value="NZ_BAFN01000001.1"/>
</dbReference>
<dbReference type="InterPro" id="IPR013783">
    <property type="entry name" value="Ig-like_fold"/>
</dbReference>
<accession>A0ABQ0JU35</accession>
<gene>
    <name evidence="1" type="ORF">BROSI_A0727</name>
</gene>
<name>A0ABQ0JU35_9BACT</name>
<dbReference type="EMBL" id="BAFN01000001">
    <property type="protein sequence ID" value="GAN32215.1"/>
    <property type="molecule type" value="Genomic_DNA"/>
</dbReference>
<evidence type="ECO:0008006" key="3">
    <source>
        <dbReference type="Google" id="ProtNLM"/>
    </source>
</evidence>
<keyword evidence="2" id="KW-1185">Reference proteome</keyword>
<organism evidence="1 2">
    <name type="scientific">Candidatus Brocadia sinica JPN1</name>
    <dbReference type="NCBI Taxonomy" id="1197129"/>
    <lineage>
        <taxon>Bacteria</taxon>
        <taxon>Pseudomonadati</taxon>
        <taxon>Planctomycetota</taxon>
        <taxon>Candidatus Brocadiia</taxon>
        <taxon>Candidatus Brocadiales</taxon>
        <taxon>Candidatus Brocadiaceae</taxon>
        <taxon>Candidatus Brocadia</taxon>
    </lineage>
</organism>
<protein>
    <recommendedName>
        <fullName evidence="3">Cytochrome c domain-containing protein</fullName>
    </recommendedName>
</protein>
<evidence type="ECO:0000313" key="2">
    <source>
        <dbReference type="Proteomes" id="UP000032309"/>
    </source>
</evidence>
<sequence length="426" mass="44388">MRPKSMILVITLAIIGVSMALKGSLIAGSLTSVDIQKGTEAIGKFLDCVNDKIKTKGAIDISDTVECLEDCCTATLTMSEDSAQAACFLGGANGTGTCQLPRVILKCPGPPQMELSYLLCGTGSAGADNVIGGNRVEIGVVVGETGSGTVMVMADVPVPPGTSNNIENVISVGTATSRGTKGCNACHGDAGMKANVGEPQLSERIEAFGTIDDPQNARNPSFIIDTDDCQVQEKINGLPLGNLNGVGVKKQTLAEICDCIDMAAIGGTVTAQVKNLCQELENYQKNRGISSGTCTPCISPAPTPSPTGTPTAITLAYFSAKAGKNGSVILTWETVTEVGNAGFNLYRAKTENGEYKKINDTFIPAQGNAVSGASYSYADMPGRGAFYYKLEDVDETGVNAMHGPEKVRVKSGTGNNVLHRSKKARR</sequence>
<dbReference type="Proteomes" id="UP000032309">
    <property type="component" value="Unassembled WGS sequence"/>
</dbReference>
<evidence type="ECO:0000313" key="1">
    <source>
        <dbReference type="EMBL" id="GAN32215.1"/>
    </source>
</evidence>
<comment type="caution">
    <text evidence="1">The sequence shown here is derived from an EMBL/GenBank/DDBJ whole genome shotgun (WGS) entry which is preliminary data.</text>
</comment>